<name>A0ABV9U9D9_9ACTN</name>
<dbReference type="SUPFAM" id="SSF102405">
    <property type="entry name" value="MCP/YpsA-like"/>
    <property type="match status" value="1"/>
</dbReference>
<sequence>MPVGDLEETTALVALLQTQPDGVSWQEITAKVLEAGSAVRVWQDLVPATLVDAPGHDDPLQSAAADFRSWLDQGIRIITVLDHDYPKRLRSIHQAPPILFARGTLIPDDRGVSVVGSRAASARGVEIATAVARELVRRNITVIAGLAQGIDTAAHRSALDSGGRTVAVIGTGINKSYPAANRDLHYEISMAGLLLSQFWPDAPPQKHTFLRRNETMSGYGIATVVVEAGEASGTRYQARKAIEHGRPVILTDLVVERNEWAKALVGRPGVRVATGLDDVMDAVDGLIKTHDAVGGALQRLAST</sequence>
<gene>
    <name evidence="3" type="ORF">ACFPCY_31510</name>
</gene>
<dbReference type="InterPro" id="IPR057666">
    <property type="entry name" value="DrpA_SLOG"/>
</dbReference>
<evidence type="ECO:0000313" key="3">
    <source>
        <dbReference type="EMBL" id="MFC4911871.1"/>
    </source>
</evidence>
<evidence type="ECO:0000313" key="4">
    <source>
        <dbReference type="Proteomes" id="UP001595872"/>
    </source>
</evidence>
<keyword evidence="4" id="KW-1185">Reference proteome</keyword>
<reference evidence="4" key="1">
    <citation type="journal article" date="2019" name="Int. J. Syst. Evol. Microbiol.">
        <title>The Global Catalogue of Microorganisms (GCM) 10K type strain sequencing project: providing services to taxonomists for standard genome sequencing and annotation.</title>
        <authorList>
            <consortium name="The Broad Institute Genomics Platform"/>
            <consortium name="The Broad Institute Genome Sequencing Center for Infectious Disease"/>
            <person name="Wu L."/>
            <person name="Ma J."/>
        </authorList>
    </citation>
    <scope>NUCLEOTIDE SEQUENCE [LARGE SCALE GENOMIC DNA]</scope>
    <source>
        <strain evidence="4">KLKA75</strain>
    </source>
</reference>
<dbReference type="EMBL" id="JBHSIT010000010">
    <property type="protein sequence ID" value="MFC4911871.1"/>
    <property type="molecule type" value="Genomic_DNA"/>
</dbReference>
<comment type="similarity">
    <text evidence="1">Belongs to the DprA/Smf family.</text>
</comment>
<comment type="caution">
    <text evidence="3">The sequence shown here is derived from an EMBL/GenBank/DDBJ whole genome shotgun (WGS) entry which is preliminary data.</text>
</comment>
<evidence type="ECO:0000259" key="2">
    <source>
        <dbReference type="Pfam" id="PF02481"/>
    </source>
</evidence>
<evidence type="ECO:0000256" key="1">
    <source>
        <dbReference type="ARBA" id="ARBA00006525"/>
    </source>
</evidence>
<dbReference type="Pfam" id="PF02481">
    <property type="entry name" value="DNA_processg_A"/>
    <property type="match status" value="1"/>
</dbReference>
<protein>
    <submittedName>
        <fullName evidence="3">DNA-processing protein DprA</fullName>
    </submittedName>
</protein>
<dbReference type="PANTHER" id="PTHR43022">
    <property type="entry name" value="PROTEIN SMF"/>
    <property type="match status" value="1"/>
</dbReference>
<dbReference type="Proteomes" id="UP001595872">
    <property type="component" value="Unassembled WGS sequence"/>
</dbReference>
<dbReference type="Gene3D" id="3.40.50.450">
    <property type="match status" value="1"/>
</dbReference>
<dbReference type="PANTHER" id="PTHR43022:SF1">
    <property type="entry name" value="PROTEIN SMF"/>
    <property type="match status" value="1"/>
</dbReference>
<proteinExistence type="inferred from homology"/>
<dbReference type="RefSeq" id="WP_378261209.1">
    <property type="nucleotide sequence ID" value="NZ_JBHSIT010000010.1"/>
</dbReference>
<organism evidence="3 4">
    <name type="scientific">Actinomadura gamaensis</name>
    <dbReference type="NCBI Taxonomy" id="1763541"/>
    <lineage>
        <taxon>Bacteria</taxon>
        <taxon>Bacillati</taxon>
        <taxon>Actinomycetota</taxon>
        <taxon>Actinomycetes</taxon>
        <taxon>Streptosporangiales</taxon>
        <taxon>Thermomonosporaceae</taxon>
        <taxon>Actinomadura</taxon>
    </lineage>
</organism>
<feature type="domain" description="Smf/DprA SLOG" evidence="2">
    <location>
        <begin position="77"/>
        <end position="259"/>
    </location>
</feature>
<dbReference type="InterPro" id="IPR003488">
    <property type="entry name" value="DprA"/>
</dbReference>
<accession>A0ABV9U9D9</accession>